<dbReference type="AlphaFoldDB" id="A0A7Y9IRG6"/>
<evidence type="ECO:0000313" key="2">
    <source>
        <dbReference type="Proteomes" id="UP000542125"/>
    </source>
</evidence>
<protein>
    <submittedName>
        <fullName evidence="1">Uncharacterized protein</fullName>
    </submittedName>
</protein>
<dbReference type="EMBL" id="JACBYR010000001">
    <property type="protein sequence ID" value="NYE81725.1"/>
    <property type="molecule type" value="Genomic_DNA"/>
</dbReference>
<evidence type="ECO:0000313" key="1">
    <source>
        <dbReference type="EMBL" id="NYE81725.1"/>
    </source>
</evidence>
<accession>A0A7Y9IRG6</accession>
<proteinExistence type="predicted"/>
<organism evidence="1 2">
    <name type="scientific">Pigmentiphaga litoralis</name>
    <dbReference type="NCBI Taxonomy" id="516702"/>
    <lineage>
        <taxon>Bacteria</taxon>
        <taxon>Pseudomonadati</taxon>
        <taxon>Pseudomonadota</taxon>
        <taxon>Betaproteobacteria</taxon>
        <taxon>Burkholderiales</taxon>
        <taxon>Alcaligenaceae</taxon>
        <taxon>Pigmentiphaga</taxon>
    </lineage>
</organism>
<keyword evidence="2" id="KW-1185">Reference proteome</keyword>
<comment type="caution">
    <text evidence="1">The sequence shown here is derived from an EMBL/GenBank/DDBJ whole genome shotgun (WGS) entry which is preliminary data.</text>
</comment>
<sequence length="122" mass="13269">MTHPTVTQPDLALREGHPPEGPAAMPRLLLVSAALAAVLSLSACGSNVSLAEPQPIRGYVSNMGTFQNFIATRPTPSGFRRMYPDVQLVLPQDIATMEMRNNNSRYFAQLDNQGRIVGGSFR</sequence>
<reference evidence="1 2" key="1">
    <citation type="submission" date="2020-07" db="EMBL/GenBank/DDBJ databases">
        <title>Genomic Encyclopedia of Type Strains, Phase IV (KMG-V): Genome sequencing to study the core and pangenomes of soil and plant-associated prokaryotes.</title>
        <authorList>
            <person name="Whitman W."/>
        </authorList>
    </citation>
    <scope>NUCLEOTIDE SEQUENCE [LARGE SCALE GENOMIC DNA]</scope>
    <source>
        <strain evidence="1 2">SAS40</strain>
    </source>
</reference>
<dbReference type="Proteomes" id="UP000542125">
    <property type="component" value="Unassembled WGS sequence"/>
</dbReference>
<dbReference type="RefSeq" id="WP_218863130.1">
    <property type="nucleotide sequence ID" value="NZ_JACBYR010000001.1"/>
</dbReference>
<gene>
    <name evidence="1" type="ORF">FHW18_000996</name>
</gene>
<name>A0A7Y9IRG6_9BURK</name>